<dbReference type="Proteomes" id="UP000297245">
    <property type="component" value="Unassembled WGS sequence"/>
</dbReference>
<evidence type="ECO:0000256" key="1">
    <source>
        <dbReference type="SAM" id="MobiDB-lite"/>
    </source>
</evidence>
<proteinExistence type="predicted"/>
<dbReference type="EMBL" id="ML179206">
    <property type="protein sequence ID" value="THU95188.1"/>
    <property type="molecule type" value="Genomic_DNA"/>
</dbReference>
<evidence type="ECO:0000313" key="3">
    <source>
        <dbReference type="Proteomes" id="UP000297245"/>
    </source>
</evidence>
<protein>
    <submittedName>
        <fullName evidence="2">Uncharacterized protein</fullName>
    </submittedName>
</protein>
<sequence length="410" mass="44395">MPAIGVVPVAVPVTLTPSRVPFQSGHTERSYGDCGLLSFGMVARCQRFRLLQLDLKATGVQFQTVNENNNKTHASRVICHIPPAPLSTLQAPSTHPSPPSPNPSNPCYLSTLQPLTSLFPLPSSINLQSLISSAQFFMQSQIQAYRTSAYKGAGRRGQADDTVSEKLSDLHFDHQRLVYSFLRPVKLSFQSPQLKLTLSFSELPFNSLYRWVGCASLPEMFSSHPCWILLILKNNVDLETRTESSIKSRLRPILHSRFIPGRTNLPTNENNSDDDWDSFIFSSLSTEFRPSSSGASLSSSLGGVANPSTLRLYGSANARVIDGGWSWLIGAEYEGNTDRSGVNVMDNSSSSSGSGSAGSGRDTGSDAKVVIIGGLKVDVMMGGWSWVPFGFGFSKPLFPSGYVVSVGCGD</sequence>
<evidence type="ECO:0000313" key="2">
    <source>
        <dbReference type="EMBL" id="THU95188.1"/>
    </source>
</evidence>
<accession>A0A4S8M0R4</accession>
<organism evidence="2 3">
    <name type="scientific">Dendrothele bispora (strain CBS 962.96)</name>
    <dbReference type="NCBI Taxonomy" id="1314807"/>
    <lineage>
        <taxon>Eukaryota</taxon>
        <taxon>Fungi</taxon>
        <taxon>Dikarya</taxon>
        <taxon>Basidiomycota</taxon>
        <taxon>Agaricomycotina</taxon>
        <taxon>Agaricomycetes</taxon>
        <taxon>Agaricomycetidae</taxon>
        <taxon>Agaricales</taxon>
        <taxon>Agaricales incertae sedis</taxon>
        <taxon>Dendrothele</taxon>
    </lineage>
</organism>
<gene>
    <name evidence="2" type="ORF">K435DRAFT_859819</name>
</gene>
<name>A0A4S8M0R4_DENBC</name>
<keyword evidence="3" id="KW-1185">Reference proteome</keyword>
<feature type="region of interest" description="Disordered" evidence="1">
    <location>
        <begin position="88"/>
        <end position="107"/>
    </location>
</feature>
<reference evidence="2 3" key="1">
    <citation type="journal article" date="2019" name="Nat. Ecol. Evol.">
        <title>Megaphylogeny resolves global patterns of mushroom evolution.</title>
        <authorList>
            <person name="Varga T."/>
            <person name="Krizsan K."/>
            <person name="Foldi C."/>
            <person name="Dima B."/>
            <person name="Sanchez-Garcia M."/>
            <person name="Sanchez-Ramirez S."/>
            <person name="Szollosi G.J."/>
            <person name="Szarkandi J.G."/>
            <person name="Papp V."/>
            <person name="Albert L."/>
            <person name="Andreopoulos W."/>
            <person name="Angelini C."/>
            <person name="Antonin V."/>
            <person name="Barry K.W."/>
            <person name="Bougher N.L."/>
            <person name="Buchanan P."/>
            <person name="Buyck B."/>
            <person name="Bense V."/>
            <person name="Catcheside P."/>
            <person name="Chovatia M."/>
            <person name="Cooper J."/>
            <person name="Damon W."/>
            <person name="Desjardin D."/>
            <person name="Finy P."/>
            <person name="Geml J."/>
            <person name="Haridas S."/>
            <person name="Hughes K."/>
            <person name="Justo A."/>
            <person name="Karasinski D."/>
            <person name="Kautmanova I."/>
            <person name="Kiss B."/>
            <person name="Kocsube S."/>
            <person name="Kotiranta H."/>
            <person name="LaButti K.M."/>
            <person name="Lechner B.E."/>
            <person name="Liimatainen K."/>
            <person name="Lipzen A."/>
            <person name="Lukacs Z."/>
            <person name="Mihaltcheva S."/>
            <person name="Morgado L.N."/>
            <person name="Niskanen T."/>
            <person name="Noordeloos M.E."/>
            <person name="Ohm R.A."/>
            <person name="Ortiz-Santana B."/>
            <person name="Ovrebo C."/>
            <person name="Racz N."/>
            <person name="Riley R."/>
            <person name="Savchenko A."/>
            <person name="Shiryaev A."/>
            <person name="Soop K."/>
            <person name="Spirin V."/>
            <person name="Szebenyi C."/>
            <person name="Tomsovsky M."/>
            <person name="Tulloss R.E."/>
            <person name="Uehling J."/>
            <person name="Grigoriev I.V."/>
            <person name="Vagvolgyi C."/>
            <person name="Papp T."/>
            <person name="Martin F.M."/>
            <person name="Miettinen O."/>
            <person name="Hibbett D.S."/>
            <person name="Nagy L.G."/>
        </authorList>
    </citation>
    <scope>NUCLEOTIDE SEQUENCE [LARGE SCALE GENOMIC DNA]</scope>
    <source>
        <strain evidence="2 3">CBS 962.96</strain>
    </source>
</reference>
<feature type="region of interest" description="Disordered" evidence="1">
    <location>
        <begin position="339"/>
        <end position="363"/>
    </location>
</feature>
<feature type="compositionally biased region" description="Pro residues" evidence="1">
    <location>
        <begin position="95"/>
        <end position="104"/>
    </location>
</feature>
<dbReference type="AlphaFoldDB" id="A0A4S8M0R4"/>